<proteinExistence type="predicted"/>
<comment type="caution">
    <text evidence="2">The sequence shown here is derived from an EMBL/GenBank/DDBJ whole genome shotgun (WGS) entry which is preliminary data.</text>
</comment>
<evidence type="ECO:0000313" key="3">
    <source>
        <dbReference type="Proteomes" id="UP001066276"/>
    </source>
</evidence>
<organism evidence="2 3">
    <name type="scientific">Pleurodeles waltl</name>
    <name type="common">Iberian ribbed newt</name>
    <dbReference type="NCBI Taxonomy" id="8319"/>
    <lineage>
        <taxon>Eukaryota</taxon>
        <taxon>Metazoa</taxon>
        <taxon>Chordata</taxon>
        <taxon>Craniata</taxon>
        <taxon>Vertebrata</taxon>
        <taxon>Euteleostomi</taxon>
        <taxon>Amphibia</taxon>
        <taxon>Batrachia</taxon>
        <taxon>Caudata</taxon>
        <taxon>Salamandroidea</taxon>
        <taxon>Salamandridae</taxon>
        <taxon>Pleurodelinae</taxon>
        <taxon>Pleurodeles</taxon>
    </lineage>
</organism>
<dbReference type="Proteomes" id="UP001066276">
    <property type="component" value="Chromosome 3_2"/>
</dbReference>
<dbReference type="AlphaFoldDB" id="A0AAV7TK37"/>
<feature type="compositionally biased region" description="Basic and acidic residues" evidence="1">
    <location>
        <begin position="26"/>
        <end position="39"/>
    </location>
</feature>
<sequence>MVHRGTCYRGHGAASAARPELVHVTSPKERGSGRSERAWCDPLSSPGTKAGMGMRKAAEPGGKTLPGGTLDGFIKRAVGLVNKETD</sequence>
<dbReference type="EMBL" id="JANPWB010000006">
    <property type="protein sequence ID" value="KAJ1176304.1"/>
    <property type="molecule type" value="Genomic_DNA"/>
</dbReference>
<protein>
    <submittedName>
        <fullName evidence="2">Uncharacterized protein</fullName>
    </submittedName>
</protein>
<reference evidence="2" key="1">
    <citation type="journal article" date="2022" name="bioRxiv">
        <title>Sequencing and chromosome-scale assembly of the giantPleurodeles waltlgenome.</title>
        <authorList>
            <person name="Brown T."/>
            <person name="Elewa A."/>
            <person name="Iarovenko S."/>
            <person name="Subramanian E."/>
            <person name="Araus A.J."/>
            <person name="Petzold A."/>
            <person name="Susuki M."/>
            <person name="Suzuki K.-i.T."/>
            <person name="Hayashi T."/>
            <person name="Toyoda A."/>
            <person name="Oliveira C."/>
            <person name="Osipova E."/>
            <person name="Leigh N.D."/>
            <person name="Simon A."/>
            <person name="Yun M.H."/>
        </authorList>
    </citation>
    <scope>NUCLEOTIDE SEQUENCE</scope>
    <source>
        <strain evidence="2">20211129_DDA</strain>
        <tissue evidence="2">Liver</tissue>
    </source>
</reference>
<feature type="region of interest" description="Disordered" evidence="1">
    <location>
        <begin position="25"/>
        <end position="65"/>
    </location>
</feature>
<evidence type="ECO:0000313" key="2">
    <source>
        <dbReference type="EMBL" id="KAJ1176304.1"/>
    </source>
</evidence>
<evidence type="ECO:0000256" key="1">
    <source>
        <dbReference type="SAM" id="MobiDB-lite"/>
    </source>
</evidence>
<keyword evidence="3" id="KW-1185">Reference proteome</keyword>
<accession>A0AAV7TK37</accession>
<gene>
    <name evidence="2" type="ORF">NDU88_001586</name>
</gene>
<name>A0AAV7TK37_PLEWA</name>